<dbReference type="InterPro" id="IPR000073">
    <property type="entry name" value="AB_hydrolase_1"/>
</dbReference>
<keyword evidence="2" id="KW-0378">Hydrolase</keyword>
<dbReference type="Pfam" id="PF12146">
    <property type="entry name" value="Hydrolase_4"/>
    <property type="match status" value="1"/>
</dbReference>
<dbReference type="InterPro" id="IPR029058">
    <property type="entry name" value="AB_hydrolase_fold"/>
</dbReference>
<evidence type="ECO:0000259" key="1">
    <source>
        <dbReference type="Pfam" id="PF12146"/>
    </source>
</evidence>
<sequence length="262" mass="28400">MAIMLDDVSFGVDIAGEGEPVVLLHAFPLNRDMWQAQHGSLCQTCRMIVPDLRGFGESALAHGTVTMEQYADDLAGLLDAIGCKHPVTLCGVSMGGYIALAFAKKYPDRLRGLALCHTKAVDDTDDARDDRERIAADVLRNGVERLVREMPSKMLCDHTLESKPEVVALVREMICSAAPESVAAALHGMAARPDMTSLLAEIGMPTLVLAGEHDQLAPPKMMQEMADEIPDAQFATIDSAAHLSPLENPDAFNGAIRRFLHR</sequence>
<organism evidence="2 3">
    <name type="scientific">Stratiformator vulcanicus</name>
    <dbReference type="NCBI Taxonomy" id="2527980"/>
    <lineage>
        <taxon>Bacteria</taxon>
        <taxon>Pseudomonadati</taxon>
        <taxon>Planctomycetota</taxon>
        <taxon>Planctomycetia</taxon>
        <taxon>Planctomycetales</taxon>
        <taxon>Planctomycetaceae</taxon>
        <taxon>Stratiformator</taxon>
    </lineage>
</organism>
<reference evidence="2 3" key="1">
    <citation type="submission" date="2019-02" db="EMBL/GenBank/DDBJ databases">
        <title>Deep-cultivation of Planctomycetes and their phenomic and genomic characterization uncovers novel biology.</title>
        <authorList>
            <person name="Wiegand S."/>
            <person name="Jogler M."/>
            <person name="Boedeker C."/>
            <person name="Pinto D."/>
            <person name="Vollmers J."/>
            <person name="Rivas-Marin E."/>
            <person name="Kohn T."/>
            <person name="Peeters S.H."/>
            <person name="Heuer A."/>
            <person name="Rast P."/>
            <person name="Oberbeckmann S."/>
            <person name="Bunk B."/>
            <person name="Jeske O."/>
            <person name="Meyerdierks A."/>
            <person name="Storesund J.E."/>
            <person name="Kallscheuer N."/>
            <person name="Luecker S."/>
            <person name="Lage O.M."/>
            <person name="Pohl T."/>
            <person name="Merkel B.J."/>
            <person name="Hornburger P."/>
            <person name="Mueller R.-W."/>
            <person name="Bruemmer F."/>
            <person name="Labrenz M."/>
            <person name="Spormann A.M."/>
            <person name="Op den Camp H."/>
            <person name="Overmann J."/>
            <person name="Amann R."/>
            <person name="Jetten M.S.M."/>
            <person name="Mascher T."/>
            <person name="Medema M.H."/>
            <person name="Devos D.P."/>
            <person name="Kaster A.-K."/>
            <person name="Ovreas L."/>
            <person name="Rohde M."/>
            <person name="Galperin M.Y."/>
            <person name="Jogler C."/>
        </authorList>
    </citation>
    <scope>NUCLEOTIDE SEQUENCE [LARGE SCALE GENOMIC DNA]</scope>
    <source>
        <strain evidence="2 3">Pan189</strain>
    </source>
</reference>
<dbReference type="GO" id="GO:0047570">
    <property type="term" value="F:3-oxoadipate enol-lactonase activity"/>
    <property type="evidence" value="ECO:0007669"/>
    <property type="project" value="UniProtKB-EC"/>
</dbReference>
<evidence type="ECO:0000313" key="2">
    <source>
        <dbReference type="EMBL" id="QDT39075.1"/>
    </source>
</evidence>
<proteinExistence type="predicted"/>
<dbReference type="EC" id="3.1.1.24" evidence="2"/>
<dbReference type="KEGG" id="svp:Pan189_34770"/>
<dbReference type="Gene3D" id="3.40.50.1820">
    <property type="entry name" value="alpha/beta hydrolase"/>
    <property type="match status" value="1"/>
</dbReference>
<gene>
    <name evidence="2" type="primary">catD_2</name>
    <name evidence="2" type="ORF">Pan189_34770</name>
</gene>
<dbReference type="InterPro" id="IPR050266">
    <property type="entry name" value="AB_hydrolase_sf"/>
</dbReference>
<dbReference type="PRINTS" id="PR00111">
    <property type="entry name" value="ABHYDROLASE"/>
</dbReference>
<feature type="domain" description="Serine aminopeptidase S33" evidence="1">
    <location>
        <begin position="49"/>
        <end position="243"/>
    </location>
</feature>
<name>A0A517R5B2_9PLAN</name>
<accession>A0A517R5B2</accession>
<dbReference type="PANTHER" id="PTHR43798">
    <property type="entry name" value="MONOACYLGLYCEROL LIPASE"/>
    <property type="match status" value="1"/>
</dbReference>
<protein>
    <submittedName>
        <fullName evidence="2">3-oxoadipate enol-lactonase 2</fullName>
        <ecNumber evidence="2">3.1.1.24</ecNumber>
    </submittedName>
</protein>
<keyword evidence="3" id="KW-1185">Reference proteome</keyword>
<evidence type="ECO:0000313" key="3">
    <source>
        <dbReference type="Proteomes" id="UP000317318"/>
    </source>
</evidence>
<dbReference type="SUPFAM" id="SSF53474">
    <property type="entry name" value="alpha/beta-Hydrolases"/>
    <property type="match status" value="1"/>
</dbReference>
<dbReference type="RefSeq" id="WP_310820673.1">
    <property type="nucleotide sequence ID" value="NZ_CP036268.1"/>
</dbReference>
<dbReference type="EMBL" id="CP036268">
    <property type="protein sequence ID" value="QDT39075.1"/>
    <property type="molecule type" value="Genomic_DNA"/>
</dbReference>
<dbReference type="AlphaFoldDB" id="A0A517R5B2"/>
<dbReference type="InterPro" id="IPR022742">
    <property type="entry name" value="Hydrolase_4"/>
</dbReference>
<dbReference type="Proteomes" id="UP000317318">
    <property type="component" value="Chromosome"/>
</dbReference>